<evidence type="ECO:0000256" key="5">
    <source>
        <dbReference type="ARBA" id="ARBA00022801"/>
    </source>
</evidence>
<name>A0A533I3F8_PARDE</name>
<comment type="caution">
    <text evidence="9">The sequence shown here is derived from an EMBL/GenBank/DDBJ whole genome shotgun (WGS) entry which is preliminary data.</text>
</comment>
<comment type="similarity">
    <text evidence="1">Belongs to the tannase family.</text>
</comment>
<evidence type="ECO:0000256" key="2">
    <source>
        <dbReference type="ARBA" id="ARBA00022487"/>
    </source>
</evidence>
<dbReference type="PROSITE" id="PS51257">
    <property type="entry name" value="PROKAR_LIPOPROTEIN"/>
    <property type="match status" value="1"/>
</dbReference>
<dbReference type="Gene3D" id="3.40.50.1820">
    <property type="entry name" value="alpha/beta hydrolase"/>
    <property type="match status" value="1"/>
</dbReference>
<accession>A0A533I3F8</accession>
<dbReference type="Proteomes" id="UP000315344">
    <property type="component" value="Unassembled WGS sequence"/>
</dbReference>
<sequence length="557" mass="58029">MKSVLYGSAALFIAGPAAALSCDGLTPEALGLTGVTFTEVAAIPAGDDSPVAQCRVRGRMAERTGTDGREYALSFELALPDDWNGDFVHQFNGGNDGVVKPATGALESGTGDTSPLGRGFAVISSDAGHDGALVTDRGLAGGSAFGHDFEARQMYGYKAVATLQPVAEQMVTGFYERPVGHSYGIGCSNGGRHAMVAAARMPAAFDGLLIGAPGFNLPRAGLQHALDVQTFVSAIPETSTGVPSAALRTAFSQQDLRLVADGILESCDMLDGAEDGLVNDTAACQQSFDITTLQCSEGQNSACLSPAQVTALQTIHAGPKGADGEQLYADWSWDPGIAGADWRFWKLQSTVPPWNELPIIAVMGASSLAQIFTTPPTAVGGTPDDLLQFLLDFDIQTQAGLIEATSDAFPESAMQVMAPPGADNPDLAEFRDAGGKMMIYHGVADPVFSVNDTANWYAKLDQNNGGNAADFARFYPVPGMNHCHGGPAADAFDLLTPLIAWVEDGTPPEPAIAHARADNEDLPEALQNAARPLCAAPKVARYTSGPATDAASFACEE</sequence>
<proteinExistence type="inferred from homology"/>
<dbReference type="PANTHER" id="PTHR33938">
    <property type="entry name" value="FERULOYL ESTERASE B-RELATED"/>
    <property type="match status" value="1"/>
</dbReference>
<dbReference type="AlphaFoldDB" id="A0A533I3F8"/>
<evidence type="ECO:0000256" key="1">
    <source>
        <dbReference type="ARBA" id="ARBA00006249"/>
    </source>
</evidence>
<evidence type="ECO:0000256" key="4">
    <source>
        <dbReference type="ARBA" id="ARBA00022729"/>
    </source>
</evidence>
<keyword evidence="3" id="KW-0479">Metal-binding</keyword>
<dbReference type="SUPFAM" id="SSF53474">
    <property type="entry name" value="alpha/beta-Hydrolases"/>
    <property type="match status" value="1"/>
</dbReference>
<dbReference type="Pfam" id="PF07519">
    <property type="entry name" value="Tannase"/>
    <property type="match status" value="1"/>
</dbReference>
<dbReference type="InterPro" id="IPR011118">
    <property type="entry name" value="Tannase/feruloyl_esterase"/>
</dbReference>
<protein>
    <submittedName>
        <fullName evidence="9">Tannase/feruloyl esterase family alpha/beta hydrolase</fullName>
    </submittedName>
</protein>
<keyword evidence="4 8" id="KW-0732">Signal</keyword>
<dbReference type="PANTHER" id="PTHR33938:SF15">
    <property type="entry name" value="FERULOYL ESTERASE B-RELATED"/>
    <property type="match status" value="1"/>
</dbReference>
<evidence type="ECO:0000313" key="10">
    <source>
        <dbReference type="Proteomes" id="UP000315344"/>
    </source>
</evidence>
<keyword evidence="5 9" id="KW-0378">Hydrolase</keyword>
<evidence type="ECO:0000256" key="7">
    <source>
        <dbReference type="ARBA" id="ARBA00023157"/>
    </source>
</evidence>
<keyword evidence="2" id="KW-0719">Serine esterase</keyword>
<feature type="signal peptide" evidence="8">
    <location>
        <begin position="1"/>
        <end position="19"/>
    </location>
</feature>
<dbReference type="GO" id="GO:0052689">
    <property type="term" value="F:carboxylic ester hydrolase activity"/>
    <property type="evidence" value="ECO:0007669"/>
    <property type="project" value="UniProtKB-KW"/>
</dbReference>
<feature type="chain" id="PRO_5021980076" evidence="8">
    <location>
        <begin position="20"/>
        <end position="557"/>
    </location>
</feature>
<keyword evidence="6" id="KW-0106">Calcium</keyword>
<gene>
    <name evidence="9" type="ORF">DI616_14490</name>
</gene>
<evidence type="ECO:0000256" key="6">
    <source>
        <dbReference type="ARBA" id="ARBA00022837"/>
    </source>
</evidence>
<dbReference type="InterPro" id="IPR029058">
    <property type="entry name" value="AB_hydrolase_fold"/>
</dbReference>
<dbReference type="EMBL" id="VAFL01000012">
    <property type="protein sequence ID" value="TKW65603.1"/>
    <property type="molecule type" value="Genomic_DNA"/>
</dbReference>
<organism evidence="9 10">
    <name type="scientific">Paracoccus denitrificans</name>
    <dbReference type="NCBI Taxonomy" id="266"/>
    <lineage>
        <taxon>Bacteria</taxon>
        <taxon>Pseudomonadati</taxon>
        <taxon>Pseudomonadota</taxon>
        <taxon>Alphaproteobacteria</taxon>
        <taxon>Rhodobacterales</taxon>
        <taxon>Paracoccaceae</taxon>
        <taxon>Paracoccus</taxon>
    </lineage>
</organism>
<keyword evidence="7" id="KW-1015">Disulfide bond</keyword>
<reference evidence="9 10" key="1">
    <citation type="journal article" date="2017" name="Nat. Commun.">
        <title>In situ click chemistry generation of cyclooxygenase-2 inhibitors.</title>
        <authorList>
            <person name="Bhardwaj A."/>
            <person name="Kaur J."/>
            <person name="Wuest M."/>
            <person name="Wuest F."/>
        </authorList>
    </citation>
    <scope>NUCLEOTIDE SEQUENCE [LARGE SCALE GENOMIC DNA]</scope>
    <source>
        <strain evidence="9">S2_012_000_R3_94</strain>
    </source>
</reference>
<evidence type="ECO:0000256" key="8">
    <source>
        <dbReference type="SAM" id="SignalP"/>
    </source>
</evidence>
<evidence type="ECO:0000256" key="3">
    <source>
        <dbReference type="ARBA" id="ARBA00022723"/>
    </source>
</evidence>
<evidence type="ECO:0000313" key="9">
    <source>
        <dbReference type="EMBL" id="TKW65603.1"/>
    </source>
</evidence>
<dbReference type="GO" id="GO:0046872">
    <property type="term" value="F:metal ion binding"/>
    <property type="evidence" value="ECO:0007669"/>
    <property type="project" value="UniProtKB-KW"/>
</dbReference>